<evidence type="ECO:0000313" key="3">
    <source>
        <dbReference type="EMBL" id="MDQ0176708.1"/>
    </source>
</evidence>
<proteinExistence type="inferred from homology"/>
<organism evidence="3 4">
    <name type="scientific">Bacillus chungangensis</name>
    <dbReference type="NCBI Taxonomy" id="587633"/>
    <lineage>
        <taxon>Bacteria</taxon>
        <taxon>Bacillati</taxon>
        <taxon>Bacillota</taxon>
        <taxon>Bacilli</taxon>
        <taxon>Bacillales</taxon>
        <taxon>Bacillaceae</taxon>
        <taxon>Bacillus</taxon>
    </lineage>
</organism>
<protein>
    <submittedName>
        <fullName evidence="3">ADP-ribosylglycohydrolase</fullName>
    </submittedName>
</protein>
<keyword evidence="2" id="KW-0378">Hydrolase</keyword>
<dbReference type="Pfam" id="PF03747">
    <property type="entry name" value="ADP_ribosyl_GH"/>
    <property type="match status" value="1"/>
</dbReference>
<comment type="caution">
    <text evidence="3">The sequence shown here is derived from an EMBL/GenBank/DDBJ whole genome shotgun (WGS) entry which is preliminary data.</text>
</comment>
<evidence type="ECO:0000256" key="1">
    <source>
        <dbReference type="ARBA" id="ARBA00010702"/>
    </source>
</evidence>
<gene>
    <name evidence="3" type="ORF">J2S08_002566</name>
</gene>
<dbReference type="Proteomes" id="UP001223586">
    <property type="component" value="Unassembled WGS sequence"/>
</dbReference>
<dbReference type="PANTHER" id="PTHR16222">
    <property type="entry name" value="ADP-RIBOSYLGLYCOHYDROLASE"/>
    <property type="match status" value="1"/>
</dbReference>
<dbReference type="InterPro" id="IPR050792">
    <property type="entry name" value="ADP-ribosylglycohydrolase"/>
</dbReference>
<reference evidence="3 4" key="1">
    <citation type="submission" date="2023-07" db="EMBL/GenBank/DDBJ databases">
        <title>Genomic Encyclopedia of Type Strains, Phase IV (KMG-IV): sequencing the most valuable type-strain genomes for metagenomic binning, comparative biology and taxonomic classification.</title>
        <authorList>
            <person name="Goeker M."/>
        </authorList>
    </citation>
    <scope>NUCLEOTIDE SEQUENCE [LARGE SCALE GENOMIC DNA]</scope>
    <source>
        <strain evidence="3 4">DSM 23837</strain>
    </source>
</reference>
<dbReference type="InterPro" id="IPR036705">
    <property type="entry name" value="Ribosyl_crysJ1_sf"/>
</dbReference>
<dbReference type="Gene3D" id="1.10.4080.10">
    <property type="entry name" value="ADP-ribosylation/Crystallin J1"/>
    <property type="match status" value="1"/>
</dbReference>
<keyword evidence="4" id="KW-1185">Reference proteome</keyword>
<dbReference type="PANTHER" id="PTHR16222:SF24">
    <property type="entry name" value="ADP-RIBOSYLHYDROLASE ARH3"/>
    <property type="match status" value="1"/>
</dbReference>
<comment type="similarity">
    <text evidence="1">Belongs to the ADP-ribosylglycohydrolase family.</text>
</comment>
<dbReference type="SUPFAM" id="SSF101478">
    <property type="entry name" value="ADP-ribosylglycohydrolase"/>
    <property type="match status" value="1"/>
</dbReference>
<dbReference type="InterPro" id="IPR005502">
    <property type="entry name" value="Ribosyl_crysJ1"/>
</dbReference>
<dbReference type="EMBL" id="JAUSTT010000015">
    <property type="protein sequence ID" value="MDQ0176708.1"/>
    <property type="molecule type" value="Genomic_DNA"/>
</dbReference>
<sequence>MRDHILGTLYGLAIGDAMGMPSELWSRRKVKSYFGTIETFLDGPESNDVAKNFSKGQYTDDTTQALLVLDALIEQQFQPDEQTIASKLIEWANNIHAFDNNILGPSSKAALLAVKNGEDPSSITATAETNGAAMRIAPIGCLFNTNQTSALIDYVWRISKVTHASDVAIAGAAMIAGAVSAAIEQKSWDEVMSYVMKVYDESLSYGADTFSASLKERLKLGITYAEKYADDEEAFAAHIYDVIGCGVLTSESVPAALSIAYYAKTVKNCALLCANIGGDTDTIGAMATAICGAKQGFSKIEDDFIKQINESNPVNLNHYADHLLQSRKKLHGGH</sequence>
<name>A0ABT9WTS6_9BACI</name>
<evidence type="ECO:0000313" key="4">
    <source>
        <dbReference type="Proteomes" id="UP001223586"/>
    </source>
</evidence>
<accession>A0ABT9WTS6</accession>
<evidence type="ECO:0000256" key="2">
    <source>
        <dbReference type="ARBA" id="ARBA00022801"/>
    </source>
</evidence>
<dbReference type="RefSeq" id="WP_307230073.1">
    <property type="nucleotide sequence ID" value="NZ_JAUSTT010000015.1"/>
</dbReference>